<dbReference type="InterPro" id="IPR016162">
    <property type="entry name" value="Ald_DH_N"/>
</dbReference>
<dbReference type="PANTHER" id="PTHR42804">
    <property type="entry name" value="ALDEHYDE DEHYDROGENASE"/>
    <property type="match status" value="1"/>
</dbReference>
<evidence type="ECO:0000256" key="4">
    <source>
        <dbReference type="ARBA" id="ARBA00049194"/>
    </source>
</evidence>
<accession>A0A382FTC8</accession>
<evidence type="ECO:0000313" key="6">
    <source>
        <dbReference type="EMBL" id="SVB66336.1"/>
    </source>
</evidence>
<dbReference type="AlphaFoldDB" id="A0A382FTC8"/>
<proteinExistence type="inferred from homology"/>
<evidence type="ECO:0000256" key="3">
    <source>
        <dbReference type="ARBA" id="ARBA00024226"/>
    </source>
</evidence>
<dbReference type="PROSITE" id="PS00070">
    <property type="entry name" value="ALDEHYDE_DEHYDR_CYS"/>
    <property type="match status" value="1"/>
</dbReference>
<dbReference type="Gene3D" id="3.40.605.10">
    <property type="entry name" value="Aldehyde Dehydrogenase, Chain A, domain 1"/>
    <property type="match status" value="1"/>
</dbReference>
<dbReference type="PROSITE" id="PS00687">
    <property type="entry name" value="ALDEHYDE_DEHYDR_GLU"/>
    <property type="match status" value="1"/>
</dbReference>
<evidence type="ECO:0000256" key="1">
    <source>
        <dbReference type="ARBA" id="ARBA00009986"/>
    </source>
</evidence>
<dbReference type="EMBL" id="UINC01051776">
    <property type="protein sequence ID" value="SVB66336.1"/>
    <property type="molecule type" value="Genomic_DNA"/>
</dbReference>
<organism evidence="6">
    <name type="scientific">marine metagenome</name>
    <dbReference type="NCBI Taxonomy" id="408172"/>
    <lineage>
        <taxon>unclassified sequences</taxon>
        <taxon>metagenomes</taxon>
        <taxon>ecological metagenomes</taxon>
    </lineage>
</organism>
<evidence type="ECO:0000259" key="5">
    <source>
        <dbReference type="Pfam" id="PF00171"/>
    </source>
</evidence>
<sequence length="490" mass="51949">GGVLELHESHKTLLSRTGMHTREHLYIGGEWVAPRGEGSIEVVNPANEQLIGSVPVGSAADIDAAVASARAAFPSWSETPVEERAEYLNRLSAAIKEQAEELSQLITSEVGTPINYCRMAMVGTPAVVSRSYAKILEGFEWEEEVRNSLVVKEPVGVVAMITPWNFPLHQIVGKVAPAIAAGCTMVVKPSKEAPLNAFALADIMHDIGLPAGVFNLVSGHGREIGEVLSSHPSVDMVSFTGSTGAGVRVSELAAPSVKRVTLELGGKSANIILDDADIGKAAGSAIYSCFNNSGQECSALTRLLVPESKRDEIIDVISSKMARYTVGDPLDESMRCGPMVSRRQQESVTAHIASGIAEGATLVAGGEGMPDGLDSGYYVKPTVFAEVTPDMAIFREEIFGPVLSITTYSTEEEAIALANDSDYGLSGGVWSGDEGRGMQVARQMRTGQVSINGGPFNISAPFGGYKLSGNGRELGIHGLDEYLEIKSIQR</sequence>
<dbReference type="Gene3D" id="3.40.309.10">
    <property type="entry name" value="Aldehyde Dehydrogenase, Chain A, domain 2"/>
    <property type="match status" value="1"/>
</dbReference>
<dbReference type="InterPro" id="IPR029510">
    <property type="entry name" value="Ald_DH_CS_GLU"/>
</dbReference>
<dbReference type="FunFam" id="3.40.605.10:FF:000007">
    <property type="entry name" value="NAD/NADP-dependent betaine aldehyde dehydrogenase"/>
    <property type="match status" value="1"/>
</dbReference>
<keyword evidence="2" id="KW-0560">Oxidoreductase</keyword>
<protein>
    <recommendedName>
        <fullName evidence="3">aldehyde dehydrogenase (NAD(+))</fullName>
        <ecNumber evidence="3">1.2.1.3</ecNumber>
    </recommendedName>
</protein>
<dbReference type="InterPro" id="IPR016163">
    <property type="entry name" value="Ald_DH_C"/>
</dbReference>
<feature type="non-terminal residue" evidence="6">
    <location>
        <position position="1"/>
    </location>
</feature>
<dbReference type="InterPro" id="IPR016160">
    <property type="entry name" value="Ald_DH_CS_CYS"/>
</dbReference>
<dbReference type="GO" id="GO:0004029">
    <property type="term" value="F:aldehyde dehydrogenase (NAD+) activity"/>
    <property type="evidence" value="ECO:0007669"/>
    <property type="project" value="UniProtKB-EC"/>
</dbReference>
<dbReference type="Pfam" id="PF00171">
    <property type="entry name" value="Aldedh"/>
    <property type="match status" value="1"/>
</dbReference>
<feature type="domain" description="Aldehyde dehydrogenase" evidence="5">
    <location>
        <begin position="31"/>
        <end position="488"/>
    </location>
</feature>
<dbReference type="InterPro" id="IPR015590">
    <property type="entry name" value="Aldehyde_DH_dom"/>
</dbReference>
<dbReference type="PANTHER" id="PTHR42804:SF1">
    <property type="entry name" value="ALDEHYDE DEHYDROGENASE-RELATED"/>
    <property type="match status" value="1"/>
</dbReference>
<dbReference type="FunFam" id="3.40.309.10:FF:000012">
    <property type="entry name" value="Betaine aldehyde dehydrogenase"/>
    <property type="match status" value="1"/>
</dbReference>
<gene>
    <name evidence="6" type="ORF">METZ01_LOCUS219190</name>
</gene>
<evidence type="ECO:0000256" key="2">
    <source>
        <dbReference type="ARBA" id="ARBA00023002"/>
    </source>
</evidence>
<comment type="similarity">
    <text evidence="1">Belongs to the aldehyde dehydrogenase family.</text>
</comment>
<dbReference type="InterPro" id="IPR016161">
    <property type="entry name" value="Ald_DH/histidinol_DH"/>
</dbReference>
<reference evidence="6" key="1">
    <citation type="submission" date="2018-05" db="EMBL/GenBank/DDBJ databases">
        <authorList>
            <person name="Lanie J.A."/>
            <person name="Ng W.-L."/>
            <person name="Kazmierczak K.M."/>
            <person name="Andrzejewski T.M."/>
            <person name="Davidsen T.M."/>
            <person name="Wayne K.J."/>
            <person name="Tettelin H."/>
            <person name="Glass J.I."/>
            <person name="Rusch D."/>
            <person name="Podicherti R."/>
            <person name="Tsui H.-C.T."/>
            <person name="Winkler M.E."/>
        </authorList>
    </citation>
    <scope>NUCLEOTIDE SEQUENCE</scope>
</reference>
<dbReference type="EC" id="1.2.1.3" evidence="3"/>
<comment type="catalytic activity">
    <reaction evidence="4">
        <text>an aldehyde + NAD(+) + H2O = a carboxylate + NADH + 2 H(+)</text>
        <dbReference type="Rhea" id="RHEA:16185"/>
        <dbReference type="ChEBI" id="CHEBI:15377"/>
        <dbReference type="ChEBI" id="CHEBI:15378"/>
        <dbReference type="ChEBI" id="CHEBI:17478"/>
        <dbReference type="ChEBI" id="CHEBI:29067"/>
        <dbReference type="ChEBI" id="CHEBI:57540"/>
        <dbReference type="ChEBI" id="CHEBI:57945"/>
        <dbReference type="EC" id="1.2.1.3"/>
    </reaction>
</comment>
<dbReference type="SUPFAM" id="SSF53720">
    <property type="entry name" value="ALDH-like"/>
    <property type="match status" value="1"/>
</dbReference>
<dbReference type="CDD" id="cd07138">
    <property type="entry name" value="ALDH_CddD_SSP0762"/>
    <property type="match status" value="1"/>
</dbReference>
<name>A0A382FTC8_9ZZZZ</name>